<feature type="transmembrane region" description="Helical" evidence="1">
    <location>
        <begin position="15"/>
        <end position="35"/>
    </location>
</feature>
<dbReference type="RefSeq" id="WP_377013592.1">
    <property type="nucleotide sequence ID" value="NZ_JBHSLV010000078.1"/>
</dbReference>
<keyword evidence="3" id="KW-1185">Reference proteome</keyword>
<protein>
    <recommendedName>
        <fullName evidence="4">Phosphoribosyltransferase domain-containing protein</fullName>
    </recommendedName>
</protein>
<gene>
    <name evidence="2" type="ORF">ACFPPC_29745</name>
</gene>
<dbReference type="Gene3D" id="3.40.50.2020">
    <property type="match status" value="1"/>
</dbReference>
<keyword evidence="1" id="KW-1133">Transmembrane helix</keyword>
<organism evidence="2 3">
    <name type="scientific">Bosea vestrisii</name>
    <dbReference type="NCBI Taxonomy" id="151416"/>
    <lineage>
        <taxon>Bacteria</taxon>
        <taxon>Pseudomonadati</taxon>
        <taxon>Pseudomonadota</taxon>
        <taxon>Alphaproteobacteria</taxon>
        <taxon>Hyphomicrobiales</taxon>
        <taxon>Boseaceae</taxon>
        <taxon>Bosea</taxon>
    </lineage>
</organism>
<keyword evidence="1" id="KW-0472">Membrane</keyword>
<dbReference type="InterPro" id="IPR029057">
    <property type="entry name" value="PRTase-like"/>
</dbReference>
<dbReference type="EMBL" id="JBHSLV010000078">
    <property type="protein sequence ID" value="MFC5396838.1"/>
    <property type="molecule type" value="Genomic_DNA"/>
</dbReference>
<proteinExistence type="predicted"/>
<evidence type="ECO:0000313" key="2">
    <source>
        <dbReference type="EMBL" id="MFC5396838.1"/>
    </source>
</evidence>
<dbReference type="InterPro" id="IPR000836">
    <property type="entry name" value="PRTase_dom"/>
</dbReference>
<evidence type="ECO:0000313" key="3">
    <source>
        <dbReference type="Proteomes" id="UP001596104"/>
    </source>
</evidence>
<dbReference type="SUPFAM" id="SSF53271">
    <property type="entry name" value="PRTase-like"/>
    <property type="match status" value="1"/>
</dbReference>
<dbReference type="CDD" id="cd06223">
    <property type="entry name" value="PRTases_typeI"/>
    <property type="match status" value="1"/>
</dbReference>
<evidence type="ECO:0008006" key="4">
    <source>
        <dbReference type="Google" id="ProtNLM"/>
    </source>
</evidence>
<dbReference type="Proteomes" id="UP001596104">
    <property type="component" value="Unassembled WGS sequence"/>
</dbReference>
<keyword evidence="1" id="KW-0812">Transmembrane</keyword>
<accession>A0ABW0HKH7</accession>
<reference evidence="3" key="1">
    <citation type="journal article" date="2019" name="Int. J. Syst. Evol. Microbiol.">
        <title>The Global Catalogue of Microorganisms (GCM) 10K type strain sequencing project: providing services to taxonomists for standard genome sequencing and annotation.</title>
        <authorList>
            <consortium name="The Broad Institute Genomics Platform"/>
            <consortium name="The Broad Institute Genome Sequencing Center for Infectious Disease"/>
            <person name="Wu L."/>
            <person name="Ma J."/>
        </authorList>
    </citation>
    <scope>NUCLEOTIDE SEQUENCE [LARGE SCALE GENOMIC DNA]</scope>
    <source>
        <strain evidence="3">CGMCC 1.16326</strain>
    </source>
</reference>
<evidence type="ECO:0000256" key="1">
    <source>
        <dbReference type="SAM" id="Phobius"/>
    </source>
</evidence>
<name>A0ABW0HKH7_9HYPH</name>
<sequence>MDALDQLLTNGLNKTILLVLTLSSLFLVLEVSGILPRQLSSWINRNRLNETIRLLKEFGVDVETARRVNNVSRFESISGKDLSSRVKSRLKEIKLSHPVTIGTQIVVPGNHYIDLMGAASDWNTANMYARDITALWRQLAGVGGPIANTKIDFIVTPKTGSPLLGAAVAELLGKPLLLHNPKPKFGSTKLEPRAFFDCREVPAIHARALIVDDSSTGGGKAAQLVEEIRRCGWQVSDFLVIFEPQLKTDTKQNAAERLRPMGITIHSIVKT</sequence>
<comment type="caution">
    <text evidence="2">The sequence shown here is derived from an EMBL/GenBank/DDBJ whole genome shotgun (WGS) entry which is preliminary data.</text>
</comment>